<sequence length="171" mass="19158">MTTLTRVQERIETDLTGTELQSMIDEVVAEIERRFGPEASIIVFLDGDRKYLSLIRQANTITSIVEILGTDETTIETDDYRVLDGGRTLERLGDGTNGRLLWERLVKVTYTPASKAEEREEVVILVVQLGVEYKGLRAEKSGDYSVTFADYKAEREALIGGLTPRRGVLMA</sequence>
<accession>A0A0F9KR75</accession>
<gene>
    <name evidence="1" type="ORF">LCGC14_1296200</name>
</gene>
<evidence type="ECO:0000313" key="1">
    <source>
        <dbReference type="EMBL" id="KKM84729.1"/>
    </source>
</evidence>
<name>A0A0F9KR75_9ZZZZ</name>
<protein>
    <submittedName>
        <fullName evidence="1">Uncharacterized protein</fullName>
    </submittedName>
</protein>
<proteinExistence type="predicted"/>
<organism evidence="1">
    <name type="scientific">marine sediment metagenome</name>
    <dbReference type="NCBI Taxonomy" id="412755"/>
    <lineage>
        <taxon>unclassified sequences</taxon>
        <taxon>metagenomes</taxon>
        <taxon>ecological metagenomes</taxon>
    </lineage>
</organism>
<dbReference type="EMBL" id="LAZR01007520">
    <property type="protein sequence ID" value="KKM84729.1"/>
    <property type="molecule type" value="Genomic_DNA"/>
</dbReference>
<reference evidence="1" key="1">
    <citation type="journal article" date="2015" name="Nature">
        <title>Complex archaea that bridge the gap between prokaryotes and eukaryotes.</title>
        <authorList>
            <person name="Spang A."/>
            <person name="Saw J.H."/>
            <person name="Jorgensen S.L."/>
            <person name="Zaremba-Niedzwiedzka K."/>
            <person name="Martijn J."/>
            <person name="Lind A.E."/>
            <person name="van Eijk R."/>
            <person name="Schleper C."/>
            <person name="Guy L."/>
            <person name="Ettema T.J."/>
        </authorList>
    </citation>
    <scope>NUCLEOTIDE SEQUENCE</scope>
</reference>
<comment type="caution">
    <text evidence="1">The sequence shown here is derived from an EMBL/GenBank/DDBJ whole genome shotgun (WGS) entry which is preliminary data.</text>
</comment>
<dbReference type="AlphaFoldDB" id="A0A0F9KR75"/>